<evidence type="ECO:0000256" key="1">
    <source>
        <dbReference type="SAM" id="MobiDB-lite"/>
    </source>
</evidence>
<feature type="region of interest" description="Disordered" evidence="1">
    <location>
        <begin position="1"/>
        <end position="53"/>
    </location>
</feature>
<organism evidence="2 3">
    <name type="scientific">Saguinus oedipus</name>
    <name type="common">Cotton-top tamarin</name>
    <name type="synonym">Oedipomidas oedipus</name>
    <dbReference type="NCBI Taxonomy" id="9490"/>
    <lineage>
        <taxon>Eukaryota</taxon>
        <taxon>Metazoa</taxon>
        <taxon>Chordata</taxon>
        <taxon>Craniata</taxon>
        <taxon>Vertebrata</taxon>
        <taxon>Euteleostomi</taxon>
        <taxon>Mammalia</taxon>
        <taxon>Eutheria</taxon>
        <taxon>Euarchontoglires</taxon>
        <taxon>Primates</taxon>
        <taxon>Haplorrhini</taxon>
        <taxon>Platyrrhini</taxon>
        <taxon>Cebidae</taxon>
        <taxon>Callitrichinae</taxon>
        <taxon>Saguinus</taxon>
    </lineage>
</organism>
<reference evidence="2 3" key="1">
    <citation type="submission" date="2023-05" db="EMBL/GenBank/DDBJ databases">
        <title>B98-5 Cell Line De Novo Hybrid Assembly: An Optical Mapping Approach.</title>
        <authorList>
            <person name="Kananen K."/>
            <person name="Auerbach J.A."/>
            <person name="Kautto E."/>
            <person name="Blachly J.S."/>
        </authorList>
    </citation>
    <scope>NUCLEOTIDE SEQUENCE [LARGE SCALE GENOMIC DNA]</scope>
    <source>
        <strain evidence="2">B95-8</strain>
        <tissue evidence="2">Cell line</tissue>
    </source>
</reference>
<dbReference type="Proteomes" id="UP001266305">
    <property type="component" value="Unassembled WGS sequence"/>
</dbReference>
<sequence>LGGRRGPRARGGGGERRAPRPAPRFPPDSAASAAPPIYGERYQGGKWRLRSPR</sequence>
<name>A0ABQ9UBJ1_SAGOE</name>
<gene>
    <name evidence="2" type="ORF">P7K49_028159</name>
</gene>
<feature type="non-terminal residue" evidence="2">
    <location>
        <position position="53"/>
    </location>
</feature>
<feature type="non-terminal residue" evidence="2">
    <location>
        <position position="1"/>
    </location>
</feature>
<dbReference type="EMBL" id="JASSZA010000014">
    <property type="protein sequence ID" value="KAK2094421.1"/>
    <property type="molecule type" value="Genomic_DNA"/>
</dbReference>
<feature type="compositionally biased region" description="Low complexity" evidence="1">
    <location>
        <begin position="27"/>
        <end position="36"/>
    </location>
</feature>
<protein>
    <submittedName>
        <fullName evidence="2">Uncharacterized protein</fullName>
    </submittedName>
</protein>
<comment type="caution">
    <text evidence="2">The sequence shown here is derived from an EMBL/GenBank/DDBJ whole genome shotgun (WGS) entry which is preliminary data.</text>
</comment>
<proteinExistence type="predicted"/>
<evidence type="ECO:0000313" key="3">
    <source>
        <dbReference type="Proteomes" id="UP001266305"/>
    </source>
</evidence>
<keyword evidence="3" id="KW-1185">Reference proteome</keyword>
<accession>A0ABQ9UBJ1</accession>
<evidence type="ECO:0000313" key="2">
    <source>
        <dbReference type="EMBL" id="KAK2094421.1"/>
    </source>
</evidence>